<dbReference type="PANTHER" id="PTHR22945:SF40">
    <property type="entry name" value="SERPENTINE RECEPTOR, CLASS D (DELTA)-RELATED"/>
    <property type="match status" value="1"/>
</dbReference>
<dbReference type="InterPro" id="IPR050920">
    <property type="entry name" value="Nematode_rcpt-like_delta"/>
</dbReference>
<dbReference type="AlphaFoldDB" id="A0AAV5TG44"/>
<evidence type="ECO:0000256" key="4">
    <source>
        <dbReference type="ARBA" id="ARBA00022989"/>
    </source>
</evidence>
<dbReference type="EMBL" id="BTSX01000004">
    <property type="protein sequence ID" value="GMS92490.1"/>
    <property type="molecule type" value="Genomic_DNA"/>
</dbReference>
<dbReference type="GO" id="GO:0016020">
    <property type="term" value="C:membrane"/>
    <property type="evidence" value="ECO:0007669"/>
    <property type="project" value="UniProtKB-SubCell"/>
</dbReference>
<feature type="transmembrane region" description="Helical" evidence="6">
    <location>
        <begin position="46"/>
        <end position="72"/>
    </location>
</feature>
<comment type="subcellular location">
    <subcellularLocation>
        <location evidence="1">Membrane</location>
        <topology evidence="1">Multi-pass membrane protein</topology>
    </subcellularLocation>
</comment>
<evidence type="ECO:0000313" key="7">
    <source>
        <dbReference type="EMBL" id="GMS92490.1"/>
    </source>
</evidence>
<name>A0AAV5TG44_9BILA</name>
<keyword evidence="5 6" id="KW-0472">Membrane</keyword>
<dbReference type="InterPro" id="IPR019421">
    <property type="entry name" value="7TM_GPCR_serpentine_rcpt_Srd"/>
</dbReference>
<dbReference type="Pfam" id="PF10317">
    <property type="entry name" value="7TM_GPCR_Srd"/>
    <property type="match status" value="1"/>
</dbReference>
<feature type="transmembrane region" description="Helical" evidence="6">
    <location>
        <begin position="84"/>
        <end position="107"/>
    </location>
</feature>
<evidence type="ECO:0000256" key="6">
    <source>
        <dbReference type="SAM" id="Phobius"/>
    </source>
</evidence>
<evidence type="ECO:0000256" key="2">
    <source>
        <dbReference type="ARBA" id="ARBA00009166"/>
    </source>
</evidence>
<reference evidence="7" key="1">
    <citation type="submission" date="2023-10" db="EMBL/GenBank/DDBJ databases">
        <title>Genome assembly of Pristionchus species.</title>
        <authorList>
            <person name="Yoshida K."/>
            <person name="Sommer R.J."/>
        </authorList>
    </citation>
    <scope>NUCLEOTIDE SEQUENCE</scope>
    <source>
        <strain evidence="7">RS0144</strain>
    </source>
</reference>
<keyword evidence="3 6" id="KW-0812">Transmembrane</keyword>
<comment type="caution">
    <text evidence="7">The sequence shown here is derived from an EMBL/GenBank/DDBJ whole genome shotgun (WGS) entry which is preliminary data.</text>
</comment>
<keyword evidence="8" id="KW-1185">Reference proteome</keyword>
<dbReference type="PANTHER" id="PTHR22945">
    <property type="entry name" value="SERPENTINE RECEPTOR, CLASS D DELTA"/>
    <property type="match status" value="1"/>
</dbReference>
<evidence type="ECO:0000313" key="8">
    <source>
        <dbReference type="Proteomes" id="UP001432027"/>
    </source>
</evidence>
<evidence type="ECO:0000256" key="3">
    <source>
        <dbReference type="ARBA" id="ARBA00022692"/>
    </source>
</evidence>
<keyword evidence="4 6" id="KW-1133">Transmembrane helix</keyword>
<evidence type="ECO:0000256" key="1">
    <source>
        <dbReference type="ARBA" id="ARBA00004141"/>
    </source>
</evidence>
<protein>
    <recommendedName>
        <fullName evidence="9">G protein-coupled receptor</fullName>
    </recommendedName>
</protein>
<feature type="non-terminal residue" evidence="7">
    <location>
        <position position="111"/>
    </location>
</feature>
<sequence length="111" mass="12542">LEGALLKAWTTLPFLPAYLIVIKVFRRLRIVLAEKSSSMSDRTRYLQINIIKGLVVQSCLPTIDTFAVGIYVCSQLLRLPSNATGYLVLLSFELVALLHPLVSLYFVQPYR</sequence>
<evidence type="ECO:0008006" key="9">
    <source>
        <dbReference type="Google" id="ProtNLM"/>
    </source>
</evidence>
<proteinExistence type="inferred from homology"/>
<feature type="non-terminal residue" evidence="7">
    <location>
        <position position="1"/>
    </location>
</feature>
<dbReference type="Proteomes" id="UP001432027">
    <property type="component" value="Unassembled WGS sequence"/>
</dbReference>
<comment type="similarity">
    <text evidence="2">Belongs to the nematode receptor-like protein srd family.</text>
</comment>
<accession>A0AAV5TG44</accession>
<feature type="transmembrane region" description="Helical" evidence="6">
    <location>
        <begin position="6"/>
        <end position="25"/>
    </location>
</feature>
<organism evidence="7 8">
    <name type="scientific">Pristionchus entomophagus</name>
    <dbReference type="NCBI Taxonomy" id="358040"/>
    <lineage>
        <taxon>Eukaryota</taxon>
        <taxon>Metazoa</taxon>
        <taxon>Ecdysozoa</taxon>
        <taxon>Nematoda</taxon>
        <taxon>Chromadorea</taxon>
        <taxon>Rhabditida</taxon>
        <taxon>Rhabditina</taxon>
        <taxon>Diplogasteromorpha</taxon>
        <taxon>Diplogasteroidea</taxon>
        <taxon>Neodiplogasteridae</taxon>
        <taxon>Pristionchus</taxon>
    </lineage>
</organism>
<evidence type="ECO:0000256" key="5">
    <source>
        <dbReference type="ARBA" id="ARBA00023136"/>
    </source>
</evidence>
<gene>
    <name evidence="7" type="ORF">PENTCL1PPCAC_14665</name>
</gene>